<dbReference type="PANTHER" id="PTHR46105:SF4">
    <property type="entry name" value="ZINC FINGER AND BTB DOMAIN-CONTAINING PROTEIN 7B"/>
    <property type="match status" value="1"/>
</dbReference>
<proteinExistence type="predicted"/>
<dbReference type="GO" id="GO:0000981">
    <property type="term" value="F:DNA-binding transcription factor activity, RNA polymerase II-specific"/>
    <property type="evidence" value="ECO:0007669"/>
    <property type="project" value="TreeGrafter"/>
</dbReference>
<dbReference type="SMART" id="SM00225">
    <property type="entry name" value="BTB"/>
    <property type="match status" value="1"/>
</dbReference>
<sequence length="354" mass="39456">MGTAEDELIGIPFPEHSSELLNSLNEQRHKGLLCDVTIVTQGLEYRTHRAVLAGCSRYFRKLFTSRPFSGQHNVCELDFVRPEVLAALLEFAYTATLTISSSNMREVLQAARLLEIQCVTDACIDILQSSGASELACADGPADYAKAKQYLDVAAEEAAASPVDVIQAVEAPKIRHRKRPKKLLRVSLNNRRNLYRIIQPLRTSMNNLISGHPAEQLADDSPVRQEDPYPMPLGDQRGSHEEEEEEEAHKDVERNEELGYQPLLPSPVDLRAVAVEEGTELDPASYLNSLSNGILSNSLGLPDKLVRRRKSQMPQECPICRKVIHGAGKLPRHMRTHTGEKPFACEVCGVRFTR</sequence>
<dbReference type="InterPro" id="IPR050457">
    <property type="entry name" value="ZnFinger_BTB_dom_contain"/>
</dbReference>
<keyword evidence="1" id="KW-0863">Zinc-finger</keyword>
<dbReference type="GO" id="GO:0010628">
    <property type="term" value="P:positive regulation of gene expression"/>
    <property type="evidence" value="ECO:0007669"/>
    <property type="project" value="TreeGrafter"/>
</dbReference>
<evidence type="ECO:0000256" key="1">
    <source>
        <dbReference type="PROSITE-ProRule" id="PRU00042"/>
    </source>
</evidence>
<protein>
    <recommendedName>
        <fullName evidence="7">BTB domain-containing protein</fullName>
    </recommendedName>
</protein>
<dbReference type="Pfam" id="PF00651">
    <property type="entry name" value="BTB"/>
    <property type="match status" value="1"/>
</dbReference>
<feature type="region of interest" description="Disordered" evidence="2">
    <location>
        <begin position="212"/>
        <end position="255"/>
    </location>
</feature>
<name>A0A401QJ49_SCYTO</name>
<evidence type="ECO:0008006" key="7">
    <source>
        <dbReference type="Google" id="ProtNLM"/>
    </source>
</evidence>
<dbReference type="Gene3D" id="3.30.160.60">
    <property type="entry name" value="Classic Zinc Finger"/>
    <property type="match status" value="2"/>
</dbReference>
<feature type="domain" description="BTB" evidence="3">
    <location>
        <begin position="34"/>
        <end position="101"/>
    </location>
</feature>
<dbReference type="GO" id="GO:0000978">
    <property type="term" value="F:RNA polymerase II cis-regulatory region sequence-specific DNA binding"/>
    <property type="evidence" value="ECO:0007669"/>
    <property type="project" value="TreeGrafter"/>
</dbReference>
<dbReference type="AlphaFoldDB" id="A0A401QJ49"/>
<dbReference type="EMBL" id="BFAA01154064">
    <property type="protein sequence ID" value="GCB85379.1"/>
    <property type="molecule type" value="Genomic_DNA"/>
</dbReference>
<evidence type="ECO:0000256" key="2">
    <source>
        <dbReference type="SAM" id="MobiDB-lite"/>
    </source>
</evidence>
<dbReference type="CDD" id="cd18327">
    <property type="entry name" value="BTB_POZ_ZBTB7B_ZBTB15"/>
    <property type="match status" value="1"/>
</dbReference>
<evidence type="ECO:0000313" key="6">
    <source>
        <dbReference type="Proteomes" id="UP000288216"/>
    </source>
</evidence>
<dbReference type="InterPro" id="IPR000210">
    <property type="entry name" value="BTB/POZ_dom"/>
</dbReference>
<evidence type="ECO:0000313" key="5">
    <source>
        <dbReference type="EMBL" id="GCB85379.1"/>
    </source>
</evidence>
<keyword evidence="6" id="KW-1185">Reference proteome</keyword>
<feature type="domain" description="C2H2-type" evidence="4">
    <location>
        <begin position="315"/>
        <end position="342"/>
    </location>
</feature>
<dbReference type="GO" id="GO:0008270">
    <property type="term" value="F:zinc ion binding"/>
    <property type="evidence" value="ECO:0007669"/>
    <property type="project" value="UniProtKB-KW"/>
</dbReference>
<gene>
    <name evidence="5" type="ORF">scyTo_0026059</name>
</gene>
<reference evidence="5 6" key="1">
    <citation type="journal article" date="2018" name="Nat. Ecol. Evol.">
        <title>Shark genomes provide insights into elasmobranch evolution and the origin of vertebrates.</title>
        <authorList>
            <person name="Hara Y"/>
            <person name="Yamaguchi K"/>
            <person name="Onimaru K"/>
            <person name="Kadota M"/>
            <person name="Koyanagi M"/>
            <person name="Keeley SD"/>
            <person name="Tatsumi K"/>
            <person name="Tanaka K"/>
            <person name="Motone F"/>
            <person name="Kageyama Y"/>
            <person name="Nozu R"/>
            <person name="Adachi N"/>
            <person name="Nishimura O"/>
            <person name="Nakagawa R"/>
            <person name="Tanegashima C"/>
            <person name="Kiyatake I"/>
            <person name="Matsumoto R"/>
            <person name="Murakumo K"/>
            <person name="Nishida K"/>
            <person name="Terakita A"/>
            <person name="Kuratani S"/>
            <person name="Sato K"/>
            <person name="Hyodo S Kuraku.S."/>
        </authorList>
    </citation>
    <scope>NUCLEOTIDE SEQUENCE [LARGE SCALE GENOMIC DNA]</scope>
</reference>
<dbReference type="PANTHER" id="PTHR46105">
    <property type="entry name" value="AGAP004733-PA"/>
    <property type="match status" value="1"/>
</dbReference>
<dbReference type="Gene3D" id="3.30.710.10">
    <property type="entry name" value="Potassium Channel Kv1.1, Chain A"/>
    <property type="match status" value="1"/>
</dbReference>
<dbReference type="STRING" id="75743.A0A401QJ49"/>
<dbReference type="InterPro" id="IPR036236">
    <property type="entry name" value="Znf_C2H2_sf"/>
</dbReference>
<keyword evidence="1" id="KW-0479">Metal-binding</keyword>
<dbReference type="PROSITE" id="PS50097">
    <property type="entry name" value="BTB"/>
    <property type="match status" value="1"/>
</dbReference>
<dbReference type="SUPFAM" id="SSF57667">
    <property type="entry name" value="beta-beta-alpha zinc fingers"/>
    <property type="match status" value="1"/>
</dbReference>
<evidence type="ECO:0000259" key="4">
    <source>
        <dbReference type="PROSITE" id="PS50157"/>
    </source>
</evidence>
<accession>A0A401QJ49</accession>
<dbReference type="OrthoDB" id="10004641at2759"/>
<dbReference type="Proteomes" id="UP000288216">
    <property type="component" value="Unassembled WGS sequence"/>
</dbReference>
<dbReference type="PROSITE" id="PS00028">
    <property type="entry name" value="ZINC_FINGER_C2H2_1"/>
    <property type="match status" value="1"/>
</dbReference>
<organism evidence="5 6">
    <name type="scientific">Scyliorhinus torazame</name>
    <name type="common">Cloudy catshark</name>
    <name type="synonym">Catulus torazame</name>
    <dbReference type="NCBI Taxonomy" id="75743"/>
    <lineage>
        <taxon>Eukaryota</taxon>
        <taxon>Metazoa</taxon>
        <taxon>Chordata</taxon>
        <taxon>Craniata</taxon>
        <taxon>Vertebrata</taxon>
        <taxon>Chondrichthyes</taxon>
        <taxon>Elasmobranchii</taxon>
        <taxon>Galeomorphii</taxon>
        <taxon>Galeoidea</taxon>
        <taxon>Carcharhiniformes</taxon>
        <taxon>Scyliorhinidae</taxon>
        <taxon>Scyliorhinus</taxon>
    </lineage>
</organism>
<keyword evidence="1" id="KW-0862">Zinc</keyword>
<dbReference type="InterPro" id="IPR011333">
    <property type="entry name" value="SKP1/BTB/POZ_sf"/>
</dbReference>
<comment type="caution">
    <text evidence="5">The sequence shown here is derived from an EMBL/GenBank/DDBJ whole genome shotgun (WGS) entry which is preliminary data.</text>
</comment>
<dbReference type="SUPFAM" id="SSF54695">
    <property type="entry name" value="POZ domain"/>
    <property type="match status" value="1"/>
</dbReference>
<dbReference type="InterPro" id="IPR013087">
    <property type="entry name" value="Znf_C2H2_type"/>
</dbReference>
<dbReference type="PROSITE" id="PS50157">
    <property type="entry name" value="ZINC_FINGER_C2H2_2"/>
    <property type="match status" value="1"/>
</dbReference>
<dbReference type="OMA" id="SPEHHEL"/>
<evidence type="ECO:0000259" key="3">
    <source>
        <dbReference type="PROSITE" id="PS50097"/>
    </source>
</evidence>